<keyword evidence="1" id="KW-0472">Membrane</keyword>
<protein>
    <submittedName>
        <fullName evidence="2">Uncharacterized protein</fullName>
    </submittedName>
</protein>
<dbReference type="EMBL" id="BAABLX010000007">
    <property type="protein sequence ID" value="GAA4935620.1"/>
    <property type="molecule type" value="Genomic_DNA"/>
</dbReference>
<name>A0AAV3TZF8_9ALTE</name>
<comment type="caution">
    <text evidence="2">The sequence shown here is derived from an EMBL/GenBank/DDBJ whole genome shotgun (WGS) entry which is preliminary data.</text>
</comment>
<keyword evidence="3" id="KW-1185">Reference proteome</keyword>
<feature type="transmembrane region" description="Helical" evidence="1">
    <location>
        <begin position="22"/>
        <end position="44"/>
    </location>
</feature>
<evidence type="ECO:0000313" key="3">
    <source>
        <dbReference type="Proteomes" id="UP001409585"/>
    </source>
</evidence>
<dbReference type="AlphaFoldDB" id="A0AAV3TZF8"/>
<evidence type="ECO:0000313" key="2">
    <source>
        <dbReference type="EMBL" id="GAA4935620.1"/>
    </source>
</evidence>
<dbReference type="Proteomes" id="UP001409585">
    <property type="component" value="Unassembled WGS sequence"/>
</dbReference>
<evidence type="ECO:0000256" key="1">
    <source>
        <dbReference type="SAM" id="Phobius"/>
    </source>
</evidence>
<reference evidence="3" key="1">
    <citation type="journal article" date="2019" name="Int. J. Syst. Evol. Microbiol.">
        <title>The Global Catalogue of Microorganisms (GCM) 10K type strain sequencing project: providing services to taxonomists for standard genome sequencing and annotation.</title>
        <authorList>
            <consortium name="The Broad Institute Genomics Platform"/>
            <consortium name="The Broad Institute Genome Sequencing Center for Infectious Disease"/>
            <person name="Wu L."/>
            <person name="Ma J."/>
        </authorList>
    </citation>
    <scope>NUCLEOTIDE SEQUENCE [LARGE SCALE GENOMIC DNA]</scope>
    <source>
        <strain evidence="3">JCM 19134</strain>
    </source>
</reference>
<feature type="transmembrane region" description="Helical" evidence="1">
    <location>
        <begin position="50"/>
        <end position="68"/>
    </location>
</feature>
<accession>A0AAV3TZF8</accession>
<keyword evidence="1" id="KW-1133">Transmembrane helix</keyword>
<proteinExistence type="predicted"/>
<keyword evidence="1" id="KW-0812">Transmembrane</keyword>
<sequence length="82" mass="8286">MNIFQLVHQTQSRDSSQWKREAFIQAGAFGAGILAGAAIGAVIALTPGGILIALVVGGIAGVALVRIAQGFLGMICDAASSF</sequence>
<gene>
    <name evidence="2" type="ORF">GCM10025791_11450</name>
</gene>
<organism evidence="2 3">
    <name type="scientific">Halioxenophilus aromaticivorans</name>
    <dbReference type="NCBI Taxonomy" id="1306992"/>
    <lineage>
        <taxon>Bacteria</taxon>
        <taxon>Pseudomonadati</taxon>
        <taxon>Pseudomonadota</taxon>
        <taxon>Gammaproteobacteria</taxon>
        <taxon>Alteromonadales</taxon>
        <taxon>Alteromonadaceae</taxon>
        <taxon>Halioxenophilus</taxon>
    </lineage>
</organism>